<dbReference type="EMBL" id="KV417505">
    <property type="protein sequence ID" value="KZP28156.1"/>
    <property type="molecule type" value="Genomic_DNA"/>
</dbReference>
<evidence type="ECO:0000256" key="2">
    <source>
        <dbReference type="ARBA" id="ARBA00010199"/>
    </source>
</evidence>
<feature type="transmembrane region" description="Helical" evidence="7">
    <location>
        <begin position="283"/>
        <end position="301"/>
    </location>
</feature>
<evidence type="ECO:0000313" key="9">
    <source>
        <dbReference type="Proteomes" id="UP000076532"/>
    </source>
</evidence>
<reference evidence="8 9" key="1">
    <citation type="journal article" date="2016" name="Mol. Biol. Evol.">
        <title>Comparative Genomics of Early-Diverging Mushroom-Forming Fungi Provides Insights into the Origins of Lignocellulose Decay Capabilities.</title>
        <authorList>
            <person name="Nagy L.G."/>
            <person name="Riley R."/>
            <person name="Tritt A."/>
            <person name="Adam C."/>
            <person name="Daum C."/>
            <person name="Floudas D."/>
            <person name="Sun H."/>
            <person name="Yadav J.S."/>
            <person name="Pangilinan J."/>
            <person name="Larsson K.H."/>
            <person name="Matsuura K."/>
            <person name="Barry K."/>
            <person name="Labutti K."/>
            <person name="Kuo R."/>
            <person name="Ohm R.A."/>
            <person name="Bhattacharya S.S."/>
            <person name="Shirouzu T."/>
            <person name="Yoshinaga Y."/>
            <person name="Martin F.M."/>
            <person name="Grigoriev I.V."/>
            <person name="Hibbett D.S."/>
        </authorList>
    </citation>
    <scope>NUCLEOTIDE SEQUENCE [LARGE SCALE GENOMIC DNA]</scope>
    <source>
        <strain evidence="8 9">CBS 109695</strain>
    </source>
</reference>
<feature type="transmembrane region" description="Helical" evidence="7">
    <location>
        <begin position="396"/>
        <end position="419"/>
    </location>
</feature>
<sequence>MSTQGHFVGSLPNDYAILAQFAQQEAQHDNDVNDTSDAAESTDNLLPATHLTSTSPRRTSFPASYIKPHNQTLTFKPSLHNLGPSSDGMPSSVGAATENTPLIPRINEPTPGEDDDDKALAVMFWEELRVLSKYTLPVFGTHVLEYSLVVASVVSIGHLSTAALAAATLGSMTASVSGLSIIQGFCSTLDTMLPSAWTSSRPELVGLWAQRMTVVMAVTLIPIFAIWFNAEPILLMLKQDPEVAALAGSYLRWLSIGLPAYTFNSISRRYFQCQGLFTIPTRIILLVAPLNALLCWLLVWGPPPVRLGFIGAPIATAISFNLISVASVAYGVFFVPHTAWHPLHKGGWRRSVRGLGVLVQLGLSGVGQTASEWWSWELIGLAASLLGPVTLAAQSVLLVSASSTFQAPFALSVAVSVRIGNLLGTSQPRRAGVAANTSILLACVIALFFSALFMVFRRSWAHLFNDDPAVVSLVATVIPLVALFQIFDGVSAVTNGVLRARGKQFVGALLNLIAYYIIGIPFGVWLAFSAATRLELRGLWIGLTVSLVFTATWGVYLCVTADWEKEHTLPQRRKRSYQRGRRRGRLRRGRAPEDVGSLRPFLFFFSSFFFAPFRLPPFGSFTRLFTYMRLDDLYAPLLRTVRRSRPLPDGRLDLSPTQRQRGHGHPFATDRQCVRQLHGDEKRGRLGCYLHLPSEGGGVRECSDGQRDVRLPDDDMHSVRSMLGPCSGDSSTYG</sequence>
<evidence type="ECO:0000256" key="1">
    <source>
        <dbReference type="ARBA" id="ARBA00004141"/>
    </source>
</evidence>
<feature type="transmembrane region" description="Helical" evidence="7">
    <location>
        <begin position="540"/>
        <end position="563"/>
    </location>
</feature>
<keyword evidence="5 7" id="KW-0472">Membrane</keyword>
<feature type="transmembrane region" description="Helical" evidence="7">
    <location>
        <begin position="468"/>
        <end position="487"/>
    </location>
</feature>
<evidence type="ECO:0000256" key="5">
    <source>
        <dbReference type="ARBA" id="ARBA00023136"/>
    </source>
</evidence>
<gene>
    <name evidence="8" type="ORF">FIBSPDRAFT_1039812</name>
</gene>
<feature type="transmembrane region" description="Helical" evidence="7">
    <location>
        <begin position="508"/>
        <end position="528"/>
    </location>
</feature>
<feature type="transmembrane region" description="Helical" evidence="7">
    <location>
        <begin position="597"/>
        <end position="615"/>
    </location>
</feature>
<proteinExistence type="inferred from homology"/>
<comment type="subcellular location">
    <subcellularLocation>
        <location evidence="1">Membrane</location>
        <topology evidence="1">Multi-pass membrane protein</topology>
    </subcellularLocation>
</comment>
<keyword evidence="9" id="KW-1185">Reference proteome</keyword>
<dbReference type="STRING" id="436010.A0A166RD97"/>
<dbReference type="CDD" id="cd13132">
    <property type="entry name" value="MATE_eukaryotic"/>
    <property type="match status" value="1"/>
</dbReference>
<evidence type="ECO:0000256" key="3">
    <source>
        <dbReference type="ARBA" id="ARBA00022692"/>
    </source>
</evidence>
<protein>
    <submittedName>
        <fullName evidence="8">MATE efflux family protein</fullName>
    </submittedName>
</protein>
<dbReference type="NCBIfam" id="TIGR00797">
    <property type="entry name" value="matE"/>
    <property type="match status" value="1"/>
</dbReference>
<evidence type="ECO:0000256" key="4">
    <source>
        <dbReference type="ARBA" id="ARBA00022989"/>
    </source>
</evidence>
<dbReference type="Pfam" id="PF01554">
    <property type="entry name" value="MatE"/>
    <property type="match status" value="2"/>
</dbReference>
<feature type="transmembrane region" description="Helical" evidence="7">
    <location>
        <begin position="134"/>
        <end position="156"/>
    </location>
</feature>
<dbReference type="InterPro" id="IPR045069">
    <property type="entry name" value="MATE_euk"/>
</dbReference>
<comment type="similarity">
    <text evidence="2">Belongs to the multi antimicrobial extrusion (MATE) (TC 2.A.66.1) family.</text>
</comment>
<organism evidence="8 9">
    <name type="scientific">Athelia psychrophila</name>
    <dbReference type="NCBI Taxonomy" id="1759441"/>
    <lineage>
        <taxon>Eukaryota</taxon>
        <taxon>Fungi</taxon>
        <taxon>Dikarya</taxon>
        <taxon>Basidiomycota</taxon>
        <taxon>Agaricomycotina</taxon>
        <taxon>Agaricomycetes</taxon>
        <taxon>Agaricomycetidae</taxon>
        <taxon>Atheliales</taxon>
        <taxon>Atheliaceae</taxon>
        <taxon>Athelia</taxon>
    </lineage>
</organism>
<evidence type="ECO:0000256" key="7">
    <source>
        <dbReference type="SAM" id="Phobius"/>
    </source>
</evidence>
<feature type="region of interest" description="Disordered" evidence="6">
    <location>
        <begin position="26"/>
        <end position="61"/>
    </location>
</feature>
<accession>A0A166RD97</accession>
<dbReference type="AlphaFoldDB" id="A0A166RD97"/>
<feature type="transmembrane region" description="Helical" evidence="7">
    <location>
        <begin position="355"/>
        <end position="376"/>
    </location>
</feature>
<feature type="transmembrane region" description="Helical" evidence="7">
    <location>
        <begin position="307"/>
        <end position="335"/>
    </location>
</feature>
<feature type="region of interest" description="Disordered" evidence="6">
    <location>
        <begin position="648"/>
        <end position="667"/>
    </location>
</feature>
<feature type="transmembrane region" description="Helical" evidence="7">
    <location>
        <begin position="162"/>
        <end position="186"/>
    </location>
</feature>
<dbReference type="GO" id="GO:0015297">
    <property type="term" value="F:antiporter activity"/>
    <property type="evidence" value="ECO:0007669"/>
    <property type="project" value="InterPro"/>
</dbReference>
<name>A0A166RD97_9AGAM</name>
<feature type="compositionally biased region" description="Basic and acidic residues" evidence="6">
    <location>
        <begin position="701"/>
        <end position="718"/>
    </location>
</feature>
<dbReference type="GO" id="GO:1990961">
    <property type="term" value="P:xenobiotic detoxification by transmembrane export across the plasma membrane"/>
    <property type="evidence" value="ECO:0007669"/>
    <property type="project" value="InterPro"/>
</dbReference>
<dbReference type="OrthoDB" id="2126698at2759"/>
<feature type="compositionally biased region" description="Polar residues" evidence="6">
    <location>
        <begin position="33"/>
        <end position="61"/>
    </location>
</feature>
<dbReference type="GO" id="GO:0042910">
    <property type="term" value="F:xenobiotic transmembrane transporter activity"/>
    <property type="evidence" value="ECO:0007669"/>
    <property type="project" value="InterPro"/>
</dbReference>
<dbReference type="GO" id="GO:0016020">
    <property type="term" value="C:membrane"/>
    <property type="evidence" value="ECO:0007669"/>
    <property type="project" value="UniProtKB-SubCell"/>
</dbReference>
<evidence type="ECO:0000256" key="6">
    <source>
        <dbReference type="SAM" id="MobiDB-lite"/>
    </source>
</evidence>
<feature type="region of interest" description="Disordered" evidence="6">
    <location>
        <begin position="697"/>
        <end position="734"/>
    </location>
</feature>
<evidence type="ECO:0000313" key="8">
    <source>
        <dbReference type="EMBL" id="KZP28156.1"/>
    </source>
</evidence>
<dbReference type="InterPro" id="IPR002528">
    <property type="entry name" value="MATE_fam"/>
</dbReference>
<keyword evidence="4 7" id="KW-1133">Transmembrane helix</keyword>
<feature type="transmembrane region" description="Helical" evidence="7">
    <location>
        <begin position="431"/>
        <end position="456"/>
    </location>
</feature>
<dbReference type="Proteomes" id="UP000076532">
    <property type="component" value="Unassembled WGS sequence"/>
</dbReference>
<feature type="transmembrane region" description="Helical" evidence="7">
    <location>
        <begin position="207"/>
        <end position="230"/>
    </location>
</feature>
<keyword evidence="3 7" id="KW-0812">Transmembrane</keyword>
<dbReference type="PANTHER" id="PTHR11206">
    <property type="entry name" value="MULTIDRUG RESISTANCE PROTEIN"/>
    <property type="match status" value="1"/>
</dbReference>